<dbReference type="GO" id="GO:0097712">
    <property type="term" value="P:vesicle targeting, trans-Golgi to periciliary membrane compartment"/>
    <property type="evidence" value="ECO:0007669"/>
    <property type="project" value="TreeGrafter"/>
</dbReference>
<feature type="region of interest" description="Disordered" evidence="11">
    <location>
        <begin position="547"/>
        <end position="585"/>
    </location>
</feature>
<keyword evidence="10" id="KW-0966">Cell projection</keyword>
<feature type="region of interest" description="Disordered" evidence="11">
    <location>
        <begin position="357"/>
        <end position="382"/>
    </location>
</feature>
<feature type="compositionally biased region" description="Acidic residues" evidence="11">
    <location>
        <begin position="558"/>
        <end position="572"/>
    </location>
</feature>
<dbReference type="InterPro" id="IPR029412">
    <property type="entry name" value="CEP19"/>
</dbReference>
<evidence type="ECO:0000256" key="7">
    <source>
        <dbReference type="ARBA" id="ARBA00022794"/>
    </source>
</evidence>
<feature type="region of interest" description="Disordered" evidence="11">
    <location>
        <begin position="422"/>
        <end position="521"/>
    </location>
</feature>
<feature type="compositionally biased region" description="Gly residues" evidence="11">
    <location>
        <begin position="362"/>
        <end position="373"/>
    </location>
</feature>
<dbReference type="PANTHER" id="PTHR31539:SF1">
    <property type="entry name" value="CENTROSOMAL PROTEIN OF 19 KDA"/>
    <property type="match status" value="1"/>
</dbReference>
<dbReference type="PANTHER" id="PTHR31539">
    <property type="entry name" value="CENTROSOMAL PROTEIN OF 19K CEP19"/>
    <property type="match status" value="1"/>
</dbReference>
<keyword evidence="7" id="KW-0970">Cilium biogenesis/degradation</keyword>
<reference evidence="12" key="1">
    <citation type="submission" date="2021-01" db="EMBL/GenBank/DDBJ databases">
        <authorList>
            <person name="Corre E."/>
            <person name="Pelletier E."/>
            <person name="Niang G."/>
            <person name="Scheremetjew M."/>
            <person name="Finn R."/>
            <person name="Kale V."/>
            <person name="Holt S."/>
            <person name="Cochrane G."/>
            <person name="Meng A."/>
            <person name="Brown T."/>
            <person name="Cohen L."/>
        </authorList>
    </citation>
    <scope>NUCLEOTIDE SEQUENCE</scope>
    <source>
        <strain evidence="12">SAG 11-48b</strain>
    </source>
</reference>
<evidence type="ECO:0000256" key="11">
    <source>
        <dbReference type="SAM" id="MobiDB-lite"/>
    </source>
</evidence>
<evidence type="ECO:0000256" key="1">
    <source>
        <dbReference type="ARBA" id="ARBA00004114"/>
    </source>
</evidence>
<organism evidence="12">
    <name type="scientific">Chlamydomonas chlamydogama</name>
    <dbReference type="NCBI Taxonomy" id="225041"/>
    <lineage>
        <taxon>Eukaryota</taxon>
        <taxon>Viridiplantae</taxon>
        <taxon>Chlorophyta</taxon>
        <taxon>core chlorophytes</taxon>
        <taxon>Chlorophyceae</taxon>
        <taxon>CS clade</taxon>
        <taxon>Chlamydomonadales</taxon>
        <taxon>Chlamydomonadaceae</taxon>
        <taxon>Chlamydomonas</taxon>
    </lineage>
</organism>
<protein>
    <recommendedName>
        <fullName evidence="5">Centrosomal protein of 19 kDa</fullName>
    </recommendedName>
</protein>
<evidence type="ECO:0000256" key="10">
    <source>
        <dbReference type="ARBA" id="ARBA00023273"/>
    </source>
</evidence>
<gene>
    <name evidence="12" type="ORF">CCHL1392_LOCUS888</name>
</gene>
<dbReference type="GO" id="GO:0036064">
    <property type="term" value="C:ciliary basal body"/>
    <property type="evidence" value="ECO:0007669"/>
    <property type="project" value="TreeGrafter"/>
</dbReference>
<keyword evidence="8" id="KW-0969">Cilium</keyword>
<feature type="compositionally biased region" description="Basic and acidic residues" evidence="11">
    <location>
        <begin position="127"/>
        <end position="137"/>
    </location>
</feature>
<dbReference type="Pfam" id="PF14933">
    <property type="entry name" value="CEP19"/>
    <property type="match status" value="1"/>
</dbReference>
<comment type="subcellular location">
    <subcellularLocation>
        <location evidence="2">Cytoplasm</location>
        <location evidence="2">Cytoskeleton</location>
        <location evidence="2">Cilium basal body</location>
    </subcellularLocation>
    <subcellularLocation>
        <location evidence="1">Cytoplasm</location>
        <location evidence="1">Cytoskeleton</location>
        <location evidence="1">Microtubule organizing center</location>
        <location evidence="1">Centrosome</location>
        <location evidence="1">Centriole</location>
    </subcellularLocation>
    <subcellularLocation>
        <location evidence="3">Cytoplasm</location>
        <location evidence="3">Cytoskeleton</location>
        <location evidence="3">Spindle</location>
    </subcellularLocation>
</comment>
<dbReference type="EMBL" id="HBHD01001618">
    <property type="protein sequence ID" value="CAD9652213.1"/>
    <property type="molecule type" value="Transcribed_RNA"/>
</dbReference>
<feature type="compositionally biased region" description="Low complexity" evidence="11">
    <location>
        <begin position="474"/>
        <end position="508"/>
    </location>
</feature>
<dbReference type="GO" id="GO:0034454">
    <property type="term" value="P:microtubule anchoring at centrosome"/>
    <property type="evidence" value="ECO:0007669"/>
    <property type="project" value="TreeGrafter"/>
</dbReference>
<feature type="compositionally biased region" description="Low complexity" evidence="11">
    <location>
        <begin position="150"/>
        <end position="171"/>
    </location>
</feature>
<evidence type="ECO:0000256" key="9">
    <source>
        <dbReference type="ARBA" id="ARBA00023212"/>
    </source>
</evidence>
<evidence type="ECO:0000256" key="2">
    <source>
        <dbReference type="ARBA" id="ARBA00004120"/>
    </source>
</evidence>
<dbReference type="GO" id="GO:0005814">
    <property type="term" value="C:centriole"/>
    <property type="evidence" value="ECO:0007669"/>
    <property type="project" value="UniProtKB-SubCell"/>
</dbReference>
<evidence type="ECO:0000256" key="5">
    <source>
        <dbReference type="ARBA" id="ARBA00022015"/>
    </source>
</evidence>
<dbReference type="GO" id="GO:0000922">
    <property type="term" value="C:spindle pole"/>
    <property type="evidence" value="ECO:0007669"/>
    <property type="project" value="TreeGrafter"/>
</dbReference>
<name>A0A7S2QU88_9CHLO</name>
<evidence type="ECO:0000256" key="4">
    <source>
        <dbReference type="ARBA" id="ARBA00009371"/>
    </source>
</evidence>
<feature type="region of interest" description="Disordered" evidence="11">
    <location>
        <begin position="121"/>
        <end position="184"/>
    </location>
</feature>
<evidence type="ECO:0000256" key="8">
    <source>
        <dbReference type="ARBA" id="ARBA00023069"/>
    </source>
</evidence>
<evidence type="ECO:0000313" key="12">
    <source>
        <dbReference type="EMBL" id="CAD9652213.1"/>
    </source>
</evidence>
<proteinExistence type="inferred from homology"/>
<feature type="compositionally biased region" description="Acidic residues" evidence="11">
    <location>
        <begin position="448"/>
        <end position="463"/>
    </location>
</feature>
<keyword evidence="6" id="KW-0963">Cytoplasm</keyword>
<evidence type="ECO:0000256" key="6">
    <source>
        <dbReference type="ARBA" id="ARBA00022490"/>
    </source>
</evidence>
<dbReference type="AlphaFoldDB" id="A0A7S2QU88"/>
<feature type="region of interest" description="Disordered" evidence="11">
    <location>
        <begin position="285"/>
        <end position="310"/>
    </location>
</feature>
<sequence length="585" mass="60160">MLATATVQIEKKTKAAISVHSSVDSRSEGTVDQESDGQYVAVLKAKRYAVKFDPPCVFLEYEDANAKRRVRAVKLSSILPETDPDKLTRKVIRSFPRRLDATSVKYDQVRKLIVKLLDHVQQQAKTGDSKAGSKSDVGRSAPPRPPPGAGQPKLSPLGLHGMPPLMPALSPKLPPDSPSLSPMSPYGNGLGYVHGGGGHGALNRMSVESADRFSTSTADEASSSLEGPLQGLAGLRDQARRGGGGGGDEDDDLETALNALERELGDDTDTRQAYALSSVASLSALRGSGSTPDMQHPPWRQGSAEEPLSRETSFSIADHTLNSFTSSGLAAAVRSAVGVSSSVASSVSSTGSEAVGAAASGAAGGGGGGGAAQVGGPQSKSRFAQEAERLVMELEVSGDTDLNKVTEVELQMAKAHMETTYLQNQVKPGDPDYVYDKQIEFGPPTETNDWDESEDEDEGNDEDSSVKQAGTQDSSSSSTVGATTTAAAATTKTTTISTSPAAQAAKPAVAPPAPAAAPASAITAASKPAAVAQAVGAKQGGEDVAAAARSGSTVSELVESDAESVEDSEELVDGGPGDSDSLEWP</sequence>
<keyword evidence="9" id="KW-0206">Cytoskeleton</keyword>
<evidence type="ECO:0000256" key="3">
    <source>
        <dbReference type="ARBA" id="ARBA00004186"/>
    </source>
</evidence>
<accession>A0A7S2QU88</accession>
<comment type="similarity">
    <text evidence="4">Belongs to the CEP19 family.</text>
</comment>